<keyword evidence="2" id="KW-0813">Transport</keyword>
<keyword evidence="4 11" id="KW-1133">Transmembrane helix</keyword>
<evidence type="ECO:0000256" key="11">
    <source>
        <dbReference type="SAM" id="Phobius"/>
    </source>
</evidence>
<feature type="transmembrane region" description="Helical" evidence="11">
    <location>
        <begin position="78"/>
        <end position="105"/>
    </location>
</feature>
<feature type="transmembrane region" description="Helical" evidence="11">
    <location>
        <begin position="388"/>
        <end position="409"/>
    </location>
</feature>
<feature type="compositionally biased region" description="Polar residues" evidence="10">
    <location>
        <begin position="12"/>
        <end position="23"/>
    </location>
</feature>
<evidence type="ECO:0000256" key="4">
    <source>
        <dbReference type="ARBA" id="ARBA00022989"/>
    </source>
</evidence>
<keyword evidence="9" id="KW-0407">Ion channel</keyword>
<evidence type="ECO:0000256" key="9">
    <source>
        <dbReference type="ARBA" id="ARBA00023303"/>
    </source>
</evidence>
<dbReference type="EMBL" id="CP018191">
    <property type="protein sequence ID" value="APH55171.1"/>
    <property type="molecule type" value="Genomic_DNA"/>
</dbReference>
<keyword evidence="5" id="KW-0406">Ion transport</keyword>
<dbReference type="InterPro" id="IPR050368">
    <property type="entry name" value="ClC-type_chloride_channel"/>
</dbReference>
<comment type="subcellular location">
    <subcellularLocation>
        <location evidence="1">Membrane</location>
        <topology evidence="1">Multi-pass membrane protein</topology>
    </subcellularLocation>
</comment>
<feature type="transmembrane region" description="Helical" evidence="11">
    <location>
        <begin position="190"/>
        <end position="214"/>
    </location>
</feature>
<feature type="transmembrane region" description="Helical" evidence="11">
    <location>
        <begin position="52"/>
        <end position="72"/>
    </location>
</feature>
<evidence type="ECO:0000256" key="10">
    <source>
        <dbReference type="SAM" id="MobiDB-lite"/>
    </source>
</evidence>
<feature type="transmembrane region" description="Helical" evidence="11">
    <location>
        <begin position="305"/>
        <end position="322"/>
    </location>
</feature>
<sequence length="479" mass="49928">MYEQPDAPHSQGMEQDSTSSLSDSVRRMTRSARARRLRRSPMMSTRLWFRRMVFWGGAVAVSLTAIAFAKLADRAQDVFSAVIAHGAWIILILAPGGLVVSFLMARYVFPGSEGSGIPQVIASLDLADVRQVDRILSLRIAVGKVLLTLLGLACGASIGREGPTVQVGASVMNALGRLLHLPTPELRRSVVLAGGAAGIAAAFNTPLAGIVFAIEELSHSYEARTSGNTLAAVVISGVVTIALVGNYSYFGHIDATMKFGPSEVMAMVLCAALGGLLGGSFSALLIRAAKGFPGALGRLVKQYPVLFAALCGLIVAITGLLSHGETYGTGYEQARDMVTGIPGDTEGLKFALLKLVASAASYLSGIPGGIFAPSLAIGAGLGEWVARLVPGLAAGSVVLLGMVAYFSGVVQAPITAAVIVMEMADNQSMLIPLMATSMMAFAVSRFVCRRALYGALARRFAMTIPLPSPVRETAQGGGK</sequence>
<dbReference type="GO" id="GO:0005254">
    <property type="term" value="F:chloride channel activity"/>
    <property type="evidence" value="ECO:0007669"/>
    <property type="project" value="UniProtKB-KW"/>
</dbReference>
<evidence type="ECO:0000256" key="3">
    <source>
        <dbReference type="ARBA" id="ARBA00022692"/>
    </source>
</evidence>
<dbReference type="CDD" id="cd01034">
    <property type="entry name" value="EriC_like"/>
    <property type="match status" value="1"/>
</dbReference>
<feature type="transmembrane region" description="Helical" evidence="11">
    <location>
        <begin position="429"/>
        <end position="448"/>
    </location>
</feature>
<dbReference type="PANTHER" id="PTHR43427">
    <property type="entry name" value="CHLORIDE CHANNEL PROTEIN CLC-E"/>
    <property type="match status" value="1"/>
</dbReference>
<keyword evidence="6 11" id="KW-0472">Membrane</keyword>
<keyword evidence="7" id="KW-0869">Chloride channel</keyword>
<dbReference type="PRINTS" id="PR00762">
    <property type="entry name" value="CLCHANNEL"/>
</dbReference>
<feature type="region of interest" description="Disordered" evidence="10">
    <location>
        <begin position="1"/>
        <end position="25"/>
    </location>
</feature>
<evidence type="ECO:0000256" key="1">
    <source>
        <dbReference type="ARBA" id="ARBA00004141"/>
    </source>
</evidence>
<evidence type="ECO:0000313" key="12">
    <source>
        <dbReference type="EMBL" id="APH55171.1"/>
    </source>
</evidence>
<feature type="transmembrane region" description="Helical" evidence="11">
    <location>
        <begin position="359"/>
        <end position="381"/>
    </location>
</feature>
<keyword evidence="8" id="KW-0868">Chloride</keyword>
<dbReference type="InterPro" id="IPR014743">
    <property type="entry name" value="Cl-channel_core"/>
</dbReference>
<feature type="transmembrane region" description="Helical" evidence="11">
    <location>
        <begin position="264"/>
        <end position="285"/>
    </location>
</feature>
<feature type="transmembrane region" description="Helical" evidence="11">
    <location>
        <begin position="226"/>
        <end position="244"/>
    </location>
</feature>
<dbReference type="Proteomes" id="UP000182373">
    <property type="component" value="Chromosome"/>
</dbReference>
<accession>A0AAC9K7W5</accession>
<feature type="transmembrane region" description="Helical" evidence="11">
    <location>
        <begin position="140"/>
        <end position="158"/>
    </location>
</feature>
<evidence type="ECO:0000256" key="2">
    <source>
        <dbReference type="ARBA" id="ARBA00022448"/>
    </source>
</evidence>
<evidence type="ECO:0000256" key="5">
    <source>
        <dbReference type="ARBA" id="ARBA00023065"/>
    </source>
</evidence>
<dbReference type="AlphaFoldDB" id="A0AAC9K7W5"/>
<dbReference type="GO" id="GO:0034707">
    <property type="term" value="C:chloride channel complex"/>
    <property type="evidence" value="ECO:0007669"/>
    <property type="project" value="UniProtKB-KW"/>
</dbReference>
<organism evidence="12 13">
    <name type="scientific">Granulibacter bethesdensis</name>
    <dbReference type="NCBI Taxonomy" id="364410"/>
    <lineage>
        <taxon>Bacteria</taxon>
        <taxon>Pseudomonadati</taxon>
        <taxon>Pseudomonadota</taxon>
        <taxon>Alphaproteobacteria</taxon>
        <taxon>Acetobacterales</taxon>
        <taxon>Acetobacteraceae</taxon>
        <taxon>Granulibacter</taxon>
    </lineage>
</organism>
<evidence type="ECO:0000256" key="8">
    <source>
        <dbReference type="ARBA" id="ARBA00023214"/>
    </source>
</evidence>
<dbReference type="InterPro" id="IPR001807">
    <property type="entry name" value="ClC"/>
</dbReference>
<name>A0AAC9K7W5_9PROT</name>
<keyword evidence="3 11" id="KW-0812">Transmembrane</keyword>
<reference evidence="13" key="1">
    <citation type="submission" date="2016-11" db="EMBL/GenBank/DDBJ databases">
        <title>Comparative genomic and phenotypic analysis of Granulibacter bethesdensis clinical isolates from patients with chronic granulomatous disease.</title>
        <authorList>
            <person name="Zarember K.A."/>
            <person name="Porcella S.F."/>
            <person name="Chu J."/>
            <person name="Ding L."/>
            <person name="Dahlstrom E."/>
            <person name="Barbian K."/>
            <person name="Martens C."/>
            <person name="Sykora L."/>
            <person name="Kramer S."/>
            <person name="Pettinato A.M."/>
            <person name="Hong H."/>
            <person name="Wald G."/>
            <person name="Berg L.J."/>
            <person name="Rogge L.S."/>
            <person name="Greenberg D.E."/>
            <person name="Falcone E.L."/>
            <person name="Neves J.F."/>
            <person name="Simoes M.J."/>
            <person name="Casal M."/>
            <person name="Rodriguez-Lopez F.C."/>
            <person name="Zelazny A."/>
            <person name="Gallin J.I."/>
            <person name="Holland S.M."/>
        </authorList>
    </citation>
    <scope>NUCLEOTIDE SEQUENCE [LARGE SCALE GENOMIC DNA]</scope>
    <source>
        <strain evidence="13">NIH9.1</strain>
    </source>
</reference>
<dbReference type="Pfam" id="PF00654">
    <property type="entry name" value="Voltage_CLC"/>
    <property type="match status" value="1"/>
</dbReference>
<evidence type="ECO:0000313" key="13">
    <source>
        <dbReference type="Proteomes" id="UP000182373"/>
    </source>
</evidence>
<evidence type="ECO:0000256" key="6">
    <source>
        <dbReference type="ARBA" id="ARBA00023136"/>
    </source>
</evidence>
<proteinExistence type="predicted"/>
<dbReference type="Gene3D" id="1.10.3080.10">
    <property type="entry name" value="Clc chloride channel"/>
    <property type="match status" value="1"/>
</dbReference>
<dbReference type="PANTHER" id="PTHR43427:SF6">
    <property type="entry name" value="CHLORIDE CHANNEL PROTEIN CLC-E"/>
    <property type="match status" value="1"/>
</dbReference>
<dbReference type="RefSeq" id="WP_072573014.1">
    <property type="nucleotide sequence ID" value="NZ_CP018191.1"/>
</dbReference>
<evidence type="ECO:0000256" key="7">
    <source>
        <dbReference type="ARBA" id="ARBA00023173"/>
    </source>
</evidence>
<gene>
    <name evidence="12" type="ORF">GbCGDNIH9_1855</name>
</gene>
<protein>
    <submittedName>
        <fullName evidence="12">H/Cl exchange transporter clcA</fullName>
    </submittedName>
</protein>
<dbReference type="SUPFAM" id="SSF81340">
    <property type="entry name" value="Clc chloride channel"/>
    <property type="match status" value="1"/>
</dbReference>